<sequence>MPSGRCTSTRSLQGLTAIVTGASSGIGKVTARDLAGRGARVILACRNKVKAKEVADEIIKVTSNQEVVVRQLDTSDLQSVRLFAREVLQTETNIHILVNNAGIVAPMERHLSKDGFELTMATNYYGHFLLTNLLLRRLMECAPSRIINVSSVAHFFAWKPDVKDLNFNNKYYNSLLAYSQSKLCNILFTQELAEKLRGSGVTANSLHPGAVATDIFNKGEVSQSWLSRFTTQVLDFIIKLIGKSVESGAQTSIYLAVSEEVEGVTGKYFTDCKETWCSLIARDLSAARALWEVSEVDVNLRPAEIFY</sequence>
<evidence type="ECO:0000256" key="1">
    <source>
        <dbReference type="ARBA" id="ARBA00023002"/>
    </source>
</evidence>
<keyword evidence="4" id="KW-1185">Reference proteome</keyword>
<accession>A0AAE1FJG8</accession>
<dbReference type="Gene3D" id="3.40.50.720">
    <property type="entry name" value="NAD(P)-binding Rossmann-like Domain"/>
    <property type="match status" value="1"/>
</dbReference>
<comment type="similarity">
    <text evidence="2">Belongs to the short-chain dehydrogenases/reductases (SDR) family.</text>
</comment>
<proteinExistence type="inferred from homology"/>
<name>A0AAE1FJG8_PETCI</name>
<evidence type="ECO:0000256" key="2">
    <source>
        <dbReference type="RuleBase" id="RU000363"/>
    </source>
</evidence>
<keyword evidence="1" id="KW-0560">Oxidoreductase</keyword>
<dbReference type="PANTHER" id="PTHR43157">
    <property type="entry name" value="PHOSPHATIDYLINOSITOL-GLYCAN BIOSYNTHESIS CLASS F PROTEIN-RELATED"/>
    <property type="match status" value="1"/>
</dbReference>
<dbReference type="InterPro" id="IPR036291">
    <property type="entry name" value="NAD(P)-bd_dom_sf"/>
</dbReference>
<dbReference type="EMBL" id="JAWQEG010002050">
    <property type="protein sequence ID" value="KAK3874819.1"/>
    <property type="molecule type" value="Genomic_DNA"/>
</dbReference>
<dbReference type="PRINTS" id="PR00081">
    <property type="entry name" value="GDHRDH"/>
</dbReference>
<dbReference type="GO" id="GO:0016491">
    <property type="term" value="F:oxidoreductase activity"/>
    <property type="evidence" value="ECO:0007669"/>
    <property type="project" value="UniProtKB-KW"/>
</dbReference>
<dbReference type="InterPro" id="IPR002347">
    <property type="entry name" value="SDR_fam"/>
</dbReference>
<dbReference type="CDD" id="cd05327">
    <property type="entry name" value="retinol-DH_like_SDR_c_like"/>
    <property type="match status" value="1"/>
</dbReference>
<dbReference type="PANTHER" id="PTHR43157:SF31">
    <property type="entry name" value="PHOSPHATIDYLINOSITOL-GLYCAN BIOSYNTHESIS CLASS F PROTEIN"/>
    <property type="match status" value="1"/>
</dbReference>
<dbReference type="Proteomes" id="UP001286313">
    <property type="component" value="Unassembled WGS sequence"/>
</dbReference>
<organism evidence="3 4">
    <name type="scientific">Petrolisthes cinctipes</name>
    <name type="common">Flat porcelain crab</name>
    <dbReference type="NCBI Taxonomy" id="88211"/>
    <lineage>
        <taxon>Eukaryota</taxon>
        <taxon>Metazoa</taxon>
        <taxon>Ecdysozoa</taxon>
        <taxon>Arthropoda</taxon>
        <taxon>Crustacea</taxon>
        <taxon>Multicrustacea</taxon>
        <taxon>Malacostraca</taxon>
        <taxon>Eumalacostraca</taxon>
        <taxon>Eucarida</taxon>
        <taxon>Decapoda</taxon>
        <taxon>Pleocyemata</taxon>
        <taxon>Anomura</taxon>
        <taxon>Galatheoidea</taxon>
        <taxon>Porcellanidae</taxon>
        <taxon>Petrolisthes</taxon>
    </lineage>
</organism>
<evidence type="ECO:0000313" key="3">
    <source>
        <dbReference type="EMBL" id="KAK3874819.1"/>
    </source>
</evidence>
<protein>
    <recommendedName>
        <fullName evidence="5">Retinol dehydrogenase 11</fullName>
    </recommendedName>
</protein>
<gene>
    <name evidence="3" type="ORF">Pcinc_020268</name>
</gene>
<reference evidence="3" key="1">
    <citation type="submission" date="2023-10" db="EMBL/GenBank/DDBJ databases">
        <title>Genome assemblies of two species of porcelain crab, Petrolisthes cinctipes and Petrolisthes manimaculis (Anomura: Porcellanidae).</title>
        <authorList>
            <person name="Angst P."/>
        </authorList>
    </citation>
    <scope>NUCLEOTIDE SEQUENCE</scope>
    <source>
        <strain evidence="3">PB745_01</strain>
        <tissue evidence="3">Gill</tissue>
    </source>
</reference>
<evidence type="ECO:0000313" key="4">
    <source>
        <dbReference type="Proteomes" id="UP001286313"/>
    </source>
</evidence>
<dbReference type="AlphaFoldDB" id="A0AAE1FJG8"/>
<comment type="caution">
    <text evidence="3">The sequence shown here is derived from an EMBL/GenBank/DDBJ whole genome shotgun (WGS) entry which is preliminary data.</text>
</comment>
<evidence type="ECO:0008006" key="5">
    <source>
        <dbReference type="Google" id="ProtNLM"/>
    </source>
</evidence>
<dbReference type="Pfam" id="PF00106">
    <property type="entry name" value="adh_short"/>
    <property type="match status" value="1"/>
</dbReference>
<dbReference type="PRINTS" id="PR00080">
    <property type="entry name" value="SDRFAMILY"/>
</dbReference>
<dbReference type="SUPFAM" id="SSF51735">
    <property type="entry name" value="NAD(P)-binding Rossmann-fold domains"/>
    <property type="match status" value="1"/>
</dbReference>